<dbReference type="Pfam" id="PF13730">
    <property type="entry name" value="HTH_36"/>
    <property type="match status" value="1"/>
</dbReference>
<organism evidence="2 3">
    <name type="scientific">Citricoccus nitrophenolicus</name>
    <dbReference type="NCBI Taxonomy" id="863575"/>
    <lineage>
        <taxon>Bacteria</taxon>
        <taxon>Bacillati</taxon>
        <taxon>Actinomycetota</taxon>
        <taxon>Actinomycetes</taxon>
        <taxon>Micrococcales</taxon>
        <taxon>Micrococcaceae</taxon>
        <taxon>Citricoccus</taxon>
    </lineage>
</organism>
<reference evidence="2 3" key="1">
    <citation type="submission" date="2024-05" db="EMBL/GenBank/DDBJ databases">
        <authorList>
            <person name="Yi C."/>
        </authorList>
    </citation>
    <scope>NUCLEOTIDE SEQUENCE [LARGE SCALE GENOMIC DNA]</scope>
    <source>
        <strain evidence="2 3">XS13</strain>
    </source>
</reference>
<sequence length="352" mass="38616">MSIQALNWARQVGAQGVLRPAEVLLLWMMADHADEAWSCHPSQEKLARESNQSKRTVTSQIGRLRELGLISVENRYGQGRGRIGVRYYLYEDALSRLVDRATDNSSADVASRADVRDAEAASRKVTRDADISADSENAEITREASSASESLRRKSAHDSDANPGPAHLREHARINPHQNPHHHHGLPLSDPTGSGPDDEDDHDDRKVFRGVSLAQLCELVPELSQVESDYLPLVVEVVLDRATGRVAVPTRYVATALRADFEGVLAAAADRWPVHHRTEGVGRTTERSPSLTLAPAVACTNPDHDGIYDPADCPQCRLENRLAPPTAAEDVRQLSAEQIETLPASLRRRIGA</sequence>
<feature type="region of interest" description="Disordered" evidence="1">
    <location>
        <begin position="101"/>
        <end position="204"/>
    </location>
</feature>
<dbReference type="InterPro" id="IPR036390">
    <property type="entry name" value="WH_DNA-bd_sf"/>
</dbReference>
<feature type="compositionally biased region" description="Basic and acidic residues" evidence="1">
    <location>
        <begin position="150"/>
        <end position="160"/>
    </location>
</feature>
<dbReference type="InterPro" id="IPR036388">
    <property type="entry name" value="WH-like_DNA-bd_sf"/>
</dbReference>
<evidence type="ECO:0000256" key="1">
    <source>
        <dbReference type="SAM" id="MobiDB-lite"/>
    </source>
</evidence>
<feature type="compositionally biased region" description="Basic and acidic residues" evidence="1">
    <location>
        <begin position="111"/>
        <end position="130"/>
    </location>
</feature>
<evidence type="ECO:0000313" key="2">
    <source>
        <dbReference type="EMBL" id="MEO9246793.1"/>
    </source>
</evidence>
<name>A0ABV0IF55_9MICC</name>
<comment type="caution">
    <text evidence="2">The sequence shown here is derived from an EMBL/GenBank/DDBJ whole genome shotgun (WGS) entry which is preliminary data.</text>
</comment>
<dbReference type="Gene3D" id="1.10.10.10">
    <property type="entry name" value="Winged helix-like DNA-binding domain superfamily/Winged helix DNA-binding domain"/>
    <property type="match status" value="1"/>
</dbReference>
<evidence type="ECO:0000313" key="3">
    <source>
        <dbReference type="Proteomes" id="UP001484097"/>
    </source>
</evidence>
<keyword evidence="3" id="KW-1185">Reference proteome</keyword>
<accession>A0ABV0IF55</accession>
<dbReference type="EMBL" id="JBDXMX010000001">
    <property type="protein sequence ID" value="MEO9246793.1"/>
    <property type="molecule type" value="Genomic_DNA"/>
</dbReference>
<dbReference type="RefSeq" id="WP_347919044.1">
    <property type="nucleotide sequence ID" value="NZ_JBDXMX010000001.1"/>
</dbReference>
<proteinExistence type="predicted"/>
<protein>
    <submittedName>
        <fullName evidence="2">Helix-turn-helix domain-containing protein</fullName>
    </submittedName>
</protein>
<dbReference type="Proteomes" id="UP001484097">
    <property type="component" value="Unassembled WGS sequence"/>
</dbReference>
<dbReference type="SUPFAM" id="SSF46785">
    <property type="entry name" value="Winged helix' DNA-binding domain"/>
    <property type="match status" value="1"/>
</dbReference>
<gene>
    <name evidence="2" type="ORF">ABDK96_03775</name>
</gene>